<dbReference type="OrthoDB" id="5851513at2759"/>
<reference evidence="1 2" key="1">
    <citation type="submission" date="2018-11" db="EMBL/GenBank/DDBJ databases">
        <authorList>
            <consortium name="Pathogen Informatics"/>
        </authorList>
    </citation>
    <scope>NUCLEOTIDE SEQUENCE [LARGE SCALE GENOMIC DNA]</scope>
</reference>
<keyword evidence="2" id="KW-1185">Reference proteome</keyword>
<evidence type="ECO:0008006" key="3">
    <source>
        <dbReference type="Google" id="ProtNLM"/>
    </source>
</evidence>
<sequence length="185" mass="20779">MNLNAIADPKQHEFRQIVFAIEKSAGMSIAASNLNRIIYSVTKRIKQGSSERQFSLILFDDIDINFVTSTYDPDIFVNQFSEAMLQVINSPRAIDSSRSVEVIFKVPQITILSPTILYLFTSTAAMPFDRYTRSLPRDLQVNLFTVSSSGDFPVAGDLIYHQRASGGRNLPVTPDRVLQVRRAAF</sequence>
<name>A0A3P7KS58_STRVU</name>
<organism evidence="1 2">
    <name type="scientific">Strongylus vulgaris</name>
    <name type="common">Blood worm</name>
    <dbReference type="NCBI Taxonomy" id="40348"/>
    <lineage>
        <taxon>Eukaryota</taxon>
        <taxon>Metazoa</taxon>
        <taxon>Ecdysozoa</taxon>
        <taxon>Nematoda</taxon>
        <taxon>Chromadorea</taxon>
        <taxon>Rhabditida</taxon>
        <taxon>Rhabditina</taxon>
        <taxon>Rhabditomorpha</taxon>
        <taxon>Strongyloidea</taxon>
        <taxon>Strongylidae</taxon>
        <taxon>Strongylus</taxon>
    </lineage>
</organism>
<dbReference type="AlphaFoldDB" id="A0A3P7KS58"/>
<accession>A0A3P7KS58</accession>
<gene>
    <name evidence="1" type="ORF">SVUK_LOCUS5406</name>
</gene>
<dbReference type="EMBL" id="UYYB01015954">
    <property type="protein sequence ID" value="VDM70408.1"/>
    <property type="molecule type" value="Genomic_DNA"/>
</dbReference>
<dbReference type="Proteomes" id="UP000270094">
    <property type="component" value="Unassembled WGS sequence"/>
</dbReference>
<proteinExistence type="predicted"/>
<evidence type="ECO:0000313" key="1">
    <source>
        <dbReference type="EMBL" id="VDM70408.1"/>
    </source>
</evidence>
<protein>
    <recommendedName>
        <fullName evidence="3">VWFA domain-containing protein</fullName>
    </recommendedName>
</protein>
<evidence type="ECO:0000313" key="2">
    <source>
        <dbReference type="Proteomes" id="UP000270094"/>
    </source>
</evidence>